<evidence type="ECO:0000256" key="1">
    <source>
        <dbReference type="SAM" id="MobiDB-lite"/>
    </source>
</evidence>
<name>A0A9P4P2X1_9PEZI</name>
<feature type="region of interest" description="Disordered" evidence="1">
    <location>
        <begin position="125"/>
        <end position="206"/>
    </location>
</feature>
<accession>A0A9P4P2X1</accession>
<feature type="compositionally biased region" description="Low complexity" evidence="1">
    <location>
        <begin position="161"/>
        <end position="176"/>
    </location>
</feature>
<proteinExistence type="predicted"/>
<evidence type="ECO:0000256" key="2">
    <source>
        <dbReference type="SAM" id="SignalP"/>
    </source>
</evidence>
<feature type="compositionally biased region" description="Low complexity" evidence="1">
    <location>
        <begin position="125"/>
        <end position="136"/>
    </location>
</feature>
<keyword evidence="2" id="KW-0732">Signal</keyword>
<feature type="signal peptide" evidence="2">
    <location>
        <begin position="1"/>
        <end position="15"/>
    </location>
</feature>
<feature type="compositionally biased region" description="Pro residues" evidence="1">
    <location>
        <begin position="179"/>
        <end position="197"/>
    </location>
</feature>
<gene>
    <name evidence="3" type="ORF">EJ08DRAFT_645274</name>
</gene>
<dbReference type="EMBL" id="MU007011">
    <property type="protein sequence ID" value="KAF2436277.1"/>
    <property type="molecule type" value="Genomic_DNA"/>
</dbReference>
<comment type="caution">
    <text evidence="3">The sequence shown here is derived from an EMBL/GenBank/DDBJ whole genome shotgun (WGS) entry which is preliminary data.</text>
</comment>
<sequence>MKGLLVFAFVYLAAAQGFRGERPGERDCSCPASNPPVCKTGTLCECDNEAKVACWASHGGNCAVGLKVCPASPTTGQNTEFPACGQNLPACAAGKTCRKLDNFCDDSNRGATCLGLCIDPPVKAPKAPKTPAAPKSPALPPVKSPAVPKSQAPALPWPSIPTAVPVVPGTVPVGEPKAPKAPGPVKGPYPPKGPLPPTKGNLATNLTVAAIER</sequence>
<dbReference type="AlphaFoldDB" id="A0A9P4P2X1"/>
<keyword evidence="4" id="KW-1185">Reference proteome</keyword>
<evidence type="ECO:0000313" key="4">
    <source>
        <dbReference type="Proteomes" id="UP000800235"/>
    </source>
</evidence>
<dbReference type="Proteomes" id="UP000800235">
    <property type="component" value="Unassembled WGS sequence"/>
</dbReference>
<dbReference type="OrthoDB" id="3799394at2759"/>
<reference evidence="3" key="1">
    <citation type="journal article" date="2020" name="Stud. Mycol.">
        <title>101 Dothideomycetes genomes: a test case for predicting lifestyles and emergence of pathogens.</title>
        <authorList>
            <person name="Haridas S."/>
            <person name="Albert R."/>
            <person name="Binder M."/>
            <person name="Bloem J."/>
            <person name="Labutti K."/>
            <person name="Salamov A."/>
            <person name="Andreopoulos B."/>
            <person name="Baker S."/>
            <person name="Barry K."/>
            <person name="Bills G."/>
            <person name="Bluhm B."/>
            <person name="Cannon C."/>
            <person name="Castanera R."/>
            <person name="Culley D."/>
            <person name="Daum C."/>
            <person name="Ezra D."/>
            <person name="Gonzalez J."/>
            <person name="Henrissat B."/>
            <person name="Kuo A."/>
            <person name="Liang C."/>
            <person name="Lipzen A."/>
            <person name="Lutzoni F."/>
            <person name="Magnuson J."/>
            <person name="Mondo S."/>
            <person name="Nolan M."/>
            <person name="Ohm R."/>
            <person name="Pangilinan J."/>
            <person name="Park H.-J."/>
            <person name="Ramirez L."/>
            <person name="Alfaro M."/>
            <person name="Sun H."/>
            <person name="Tritt A."/>
            <person name="Yoshinaga Y."/>
            <person name="Zwiers L.-H."/>
            <person name="Turgeon B."/>
            <person name="Goodwin S."/>
            <person name="Spatafora J."/>
            <person name="Crous P."/>
            <person name="Grigoriev I."/>
        </authorList>
    </citation>
    <scope>NUCLEOTIDE SEQUENCE</scope>
    <source>
        <strain evidence="3">CBS 130266</strain>
    </source>
</reference>
<organism evidence="3 4">
    <name type="scientific">Tothia fuscella</name>
    <dbReference type="NCBI Taxonomy" id="1048955"/>
    <lineage>
        <taxon>Eukaryota</taxon>
        <taxon>Fungi</taxon>
        <taxon>Dikarya</taxon>
        <taxon>Ascomycota</taxon>
        <taxon>Pezizomycotina</taxon>
        <taxon>Dothideomycetes</taxon>
        <taxon>Pleosporomycetidae</taxon>
        <taxon>Venturiales</taxon>
        <taxon>Cylindrosympodiaceae</taxon>
        <taxon>Tothia</taxon>
    </lineage>
</organism>
<feature type="chain" id="PRO_5040234202" evidence="2">
    <location>
        <begin position="16"/>
        <end position="213"/>
    </location>
</feature>
<evidence type="ECO:0000313" key="3">
    <source>
        <dbReference type="EMBL" id="KAF2436277.1"/>
    </source>
</evidence>
<protein>
    <submittedName>
        <fullName evidence="3">Uncharacterized protein</fullName>
    </submittedName>
</protein>